<dbReference type="RefSeq" id="WP_123862029.1">
    <property type="nucleotide sequence ID" value="NZ_CP097867.1"/>
</dbReference>
<protein>
    <recommendedName>
        <fullName evidence="3">Immunity protein 19</fullName>
    </recommendedName>
</protein>
<sequence length="211" mass="25065">MKLNKHIYHNMICAFDTEIFSNMYFLENNLQQSDFVKILILLNKYYPSYTYNKGSLNANKNCHQGMKWEEIVLNDYSLEGNTYIDLYFNIPIFIQTENQIEILYTTENGVGITLEKDERFGFVFILNIYPNVFLNKNYYSVFDLDKHKWNEVCIDQTLAAIENRKILTGFLKELEALLKAEINHYESLKFDKDYINKYGFNDNVVLENKNT</sequence>
<dbReference type="Proteomes" id="UP001621713">
    <property type="component" value="Unassembled WGS sequence"/>
</dbReference>
<evidence type="ECO:0008006" key="3">
    <source>
        <dbReference type="Google" id="ProtNLM"/>
    </source>
</evidence>
<dbReference type="EMBL" id="JAZHOJ010000057">
    <property type="protein sequence ID" value="MFK7004862.1"/>
    <property type="molecule type" value="Genomic_DNA"/>
</dbReference>
<gene>
    <name evidence="1" type="ORF">V3467_13565</name>
</gene>
<proteinExistence type="predicted"/>
<evidence type="ECO:0000313" key="2">
    <source>
        <dbReference type="Proteomes" id="UP001621713"/>
    </source>
</evidence>
<organism evidence="1 2">
    <name type="scientific">Flavobacterium covae</name>
    <dbReference type="NCBI Taxonomy" id="2906076"/>
    <lineage>
        <taxon>Bacteria</taxon>
        <taxon>Pseudomonadati</taxon>
        <taxon>Bacteroidota</taxon>
        <taxon>Flavobacteriia</taxon>
        <taxon>Flavobacteriales</taxon>
        <taxon>Flavobacteriaceae</taxon>
        <taxon>Flavobacterium</taxon>
    </lineage>
</organism>
<evidence type="ECO:0000313" key="1">
    <source>
        <dbReference type="EMBL" id="MFK7004862.1"/>
    </source>
</evidence>
<name>A0ABW8PJX2_9FLAO</name>
<comment type="caution">
    <text evidence="1">The sequence shown here is derived from an EMBL/GenBank/DDBJ whole genome shotgun (WGS) entry which is preliminary data.</text>
</comment>
<accession>A0ABW8PJX2</accession>
<reference evidence="1 2" key="1">
    <citation type="submission" date="2024-02" db="EMBL/GenBank/DDBJ databases">
        <title>Comparative Genomic Analysis of Flavobacterium Species Causing Columnaris Disease of Freshwater Fish in Thailand: Insights into Virulence and Resistance Mechanisms.</title>
        <authorList>
            <person name="Nguyen D."/>
            <person name="Chokmangmeepisarn P."/>
            <person name="Khianchaikhan K."/>
            <person name="Morishita M."/>
            <person name="Bunnoy A."/>
            <person name="Rodkhum C."/>
        </authorList>
    </citation>
    <scope>NUCLEOTIDE SEQUENCE [LARGE SCALE GENOMIC DNA]</scope>
    <source>
        <strain evidence="1 2">PCBSB2203</strain>
    </source>
</reference>
<keyword evidence="2" id="KW-1185">Reference proteome</keyword>